<keyword evidence="3 10" id="KW-0812">Transmembrane</keyword>
<comment type="similarity">
    <text evidence="7 10">Belongs to the fluoride channel Fluc/FEX (TC 1.A.43) family.</text>
</comment>
<dbReference type="PANTHER" id="PTHR28259:SF1">
    <property type="entry name" value="FLUORIDE EXPORT PROTEIN 1-RELATED"/>
    <property type="match status" value="1"/>
</dbReference>
<keyword evidence="10" id="KW-0479">Metal-binding</keyword>
<reference evidence="11 12" key="1">
    <citation type="submission" date="2019-06" db="EMBL/GenBank/DDBJ databases">
        <title>Sequencing the genomes of 1000 actinobacteria strains.</title>
        <authorList>
            <person name="Klenk H.-P."/>
        </authorList>
    </citation>
    <scope>NUCLEOTIDE SEQUENCE [LARGE SCALE GENOMIC DNA]</scope>
    <source>
        <strain evidence="11 12">DSM 45301</strain>
    </source>
</reference>
<dbReference type="Pfam" id="PF02537">
    <property type="entry name" value="CRCB"/>
    <property type="match status" value="1"/>
</dbReference>
<evidence type="ECO:0000256" key="10">
    <source>
        <dbReference type="HAMAP-Rule" id="MF_00454"/>
    </source>
</evidence>
<name>A0A543CYM1_9PSEU</name>
<dbReference type="InterPro" id="IPR003691">
    <property type="entry name" value="FluC"/>
</dbReference>
<dbReference type="GO" id="GO:0140114">
    <property type="term" value="P:cellular detoxification of fluoride"/>
    <property type="evidence" value="ECO:0007669"/>
    <property type="project" value="UniProtKB-UniRule"/>
</dbReference>
<keyword evidence="4 10" id="KW-1133">Transmembrane helix</keyword>
<sequence length="130" mass="12999">MSGLTALWVALGAAVGAPLRYTLDRAVQARCGSRFPWGTLTVNMVGSVVLGALTGAATALPVGVVPAALQAAVGTGFCGALTTYSTFSYESVALLEGRRPASAAANLVGSVVAGLLLAGLAWWAVHLALT</sequence>
<keyword evidence="2 10" id="KW-1003">Cell membrane</keyword>
<evidence type="ECO:0000313" key="12">
    <source>
        <dbReference type="Proteomes" id="UP000315677"/>
    </source>
</evidence>
<accession>A0A543CYM1</accession>
<evidence type="ECO:0000256" key="1">
    <source>
        <dbReference type="ARBA" id="ARBA00004651"/>
    </source>
</evidence>
<comment type="activity regulation">
    <text evidence="10">Na(+) is not transported, but it plays an essential structural role and its presence is essential for fluoride channel function.</text>
</comment>
<feature type="binding site" evidence="10">
    <location>
        <position position="82"/>
    </location>
    <ligand>
        <name>Na(+)</name>
        <dbReference type="ChEBI" id="CHEBI:29101"/>
        <note>structural</note>
    </ligand>
</feature>
<evidence type="ECO:0000256" key="6">
    <source>
        <dbReference type="ARBA" id="ARBA00023303"/>
    </source>
</evidence>
<dbReference type="AlphaFoldDB" id="A0A543CYM1"/>
<dbReference type="GO" id="GO:0005886">
    <property type="term" value="C:plasma membrane"/>
    <property type="evidence" value="ECO:0007669"/>
    <property type="project" value="UniProtKB-SubCell"/>
</dbReference>
<comment type="catalytic activity">
    <reaction evidence="8">
        <text>fluoride(in) = fluoride(out)</text>
        <dbReference type="Rhea" id="RHEA:76159"/>
        <dbReference type="ChEBI" id="CHEBI:17051"/>
    </reaction>
    <physiologicalReaction direction="left-to-right" evidence="8">
        <dbReference type="Rhea" id="RHEA:76160"/>
    </physiologicalReaction>
</comment>
<keyword evidence="10" id="KW-0406">Ion transport</keyword>
<dbReference type="NCBIfam" id="TIGR00494">
    <property type="entry name" value="crcB"/>
    <property type="match status" value="1"/>
</dbReference>
<dbReference type="HAMAP" id="MF_00454">
    <property type="entry name" value="FluC"/>
    <property type="match status" value="1"/>
</dbReference>
<gene>
    <name evidence="10" type="primary">fluC</name>
    <name evidence="10" type="synonym">crcB</name>
    <name evidence="11" type="ORF">FB558_8071</name>
</gene>
<keyword evidence="6 10" id="KW-0407">Ion channel</keyword>
<dbReference type="GO" id="GO:0062054">
    <property type="term" value="F:fluoride channel activity"/>
    <property type="evidence" value="ECO:0007669"/>
    <property type="project" value="UniProtKB-UniRule"/>
</dbReference>
<keyword evidence="10" id="KW-0813">Transport</keyword>
<feature type="transmembrane region" description="Helical" evidence="10">
    <location>
        <begin position="67"/>
        <end position="87"/>
    </location>
</feature>
<evidence type="ECO:0000313" key="11">
    <source>
        <dbReference type="EMBL" id="TQM02206.1"/>
    </source>
</evidence>
<feature type="binding site" evidence="10">
    <location>
        <position position="79"/>
    </location>
    <ligand>
        <name>Na(+)</name>
        <dbReference type="ChEBI" id="CHEBI:29101"/>
        <note>structural</note>
    </ligand>
</feature>
<keyword evidence="12" id="KW-1185">Reference proteome</keyword>
<evidence type="ECO:0000256" key="4">
    <source>
        <dbReference type="ARBA" id="ARBA00022989"/>
    </source>
</evidence>
<feature type="transmembrane region" description="Helical" evidence="10">
    <location>
        <begin position="107"/>
        <end position="129"/>
    </location>
</feature>
<keyword evidence="5 10" id="KW-0472">Membrane</keyword>
<proteinExistence type="inferred from homology"/>
<dbReference type="GO" id="GO:0046872">
    <property type="term" value="F:metal ion binding"/>
    <property type="evidence" value="ECO:0007669"/>
    <property type="project" value="UniProtKB-KW"/>
</dbReference>
<protein>
    <recommendedName>
        <fullName evidence="10">Fluoride-specific ion channel FluC</fullName>
    </recommendedName>
</protein>
<feature type="transmembrane region" description="Helical" evidence="10">
    <location>
        <begin position="40"/>
        <end position="60"/>
    </location>
</feature>
<dbReference type="Proteomes" id="UP000315677">
    <property type="component" value="Unassembled WGS sequence"/>
</dbReference>
<evidence type="ECO:0000256" key="2">
    <source>
        <dbReference type="ARBA" id="ARBA00022475"/>
    </source>
</evidence>
<evidence type="ECO:0000256" key="3">
    <source>
        <dbReference type="ARBA" id="ARBA00022692"/>
    </source>
</evidence>
<comment type="function">
    <text evidence="9 10">Fluoride-specific ion channel. Important for reducing fluoride concentration in the cell, thus reducing its toxicity.</text>
</comment>
<evidence type="ECO:0000256" key="5">
    <source>
        <dbReference type="ARBA" id="ARBA00023136"/>
    </source>
</evidence>
<evidence type="ECO:0000256" key="8">
    <source>
        <dbReference type="ARBA" id="ARBA00035585"/>
    </source>
</evidence>
<dbReference type="PANTHER" id="PTHR28259">
    <property type="entry name" value="FLUORIDE EXPORT PROTEIN 1-RELATED"/>
    <property type="match status" value="1"/>
</dbReference>
<evidence type="ECO:0000256" key="7">
    <source>
        <dbReference type="ARBA" id="ARBA00035120"/>
    </source>
</evidence>
<comment type="subcellular location">
    <subcellularLocation>
        <location evidence="1 10">Cell membrane</location>
        <topology evidence="1 10">Multi-pass membrane protein</topology>
    </subcellularLocation>
</comment>
<keyword evidence="10" id="KW-0915">Sodium</keyword>
<dbReference type="EMBL" id="VFPA01000007">
    <property type="protein sequence ID" value="TQM02206.1"/>
    <property type="molecule type" value="Genomic_DNA"/>
</dbReference>
<evidence type="ECO:0000256" key="9">
    <source>
        <dbReference type="ARBA" id="ARBA00049940"/>
    </source>
</evidence>
<organism evidence="11 12">
    <name type="scientific">Pseudonocardia kunmingensis</name>
    <dbReference type="NCBI Taxonomy" id="630975"/>
    <lineage>
        <taxon>Bacteria</taxon>
        <taxon>Bacillati</taxon>
        <taxon>Actinomycetota</taxon>
        <taxon>Actinomycetes</taxon>
        <taxon>Pseudonocardiales</taxon>
        <taxon>Pseudonocardiaceae</taxon>
        <taxon>Pseudonocardia</taxon>
    </lineage>
</organism>
<comment type="caution">
    <text evidence="11">The sequence shown here is derived from an EMBL/GenBank/DDBJ whole genome shotgun (WGS) entry which is preliminary data.</text>
</comment>